<dbReference type="EMBL" id="CM046397">
    <property type="protein sequence ID" value="KAI8534968.1"/>
    <property type="molecule type" value="Genomic_DNA"/>
</dbReference>
<comment type="caution">
    <text evidence="1">The sequence shown here is derived from an EMBL/GenBank/DDBJ whole genome shotgun (WGS) entry which is preliminary data.</text>
</comment>
<protein>
    <submittedName>
        <fullName evidence="1">Uncharacterized protein</fullName>
    </submittedName>
</protein>
<proteinExistence type="predicted"/>
<name>A0ACC0M3I6_RHOML</name>
<dbReference type="Proteomes" id="UP001062846">
    <property type="component" value="Chromosome 10"/>
</dbReference>
<evidence type="ECO:0000313" key="1">
    <source>
        <dbReference type="EMBL" id="KAI8534968.1"/>
    </source>
</evidence>
<sequence>MASANLIMTFVAIVLVALVSGSVVKGDNDILSPYFDNICNEVECGKGTCKTAIGSPFNFKCECESNWKRTHLGDESDLQFLPCVVPDCSVDYTCMPAAPPAPAVPHNLSIFDRAVGSDCQKLGIKVSNSTSSDNNNRATSFLPGKFNWILIISIMSIAMALWK</sequence>
<organism evidence="1 2">
    <name type="scientific">Rhododendron molle</name>
    <name type="common">Chinese azalea</name>
    <name type="synonym">Azalea mollis</name>
    <dbReference type="NCBI Taxonomy" id="49168"/>
    <lineage>
        <taxon>Eukaryota</taxon>
        <taxon>Viridiplantae</taxon>
        <taxon>Streptophyta</taxon>
        <taxon>Embryophyta</taxon>
        <taxon>Tracheophyta</taxon>
        <taxon>Spermatophyta</taxon>
        <taxon>Magnoliopsida</taxon>
        <taxon>eudicotyledons</taxon>
        <taxon>Gunneridae</taxon>
        <taxon>Pentapetalae</taxon>
        <taxon>asterids</taxon>
        <taxon>Ericales</taxon>
        <taxon>Ericaceae</taxon>
        <taxon>Ericoideae</taxon>
        <taxon>Rhodoreae</taxon>
        <taxon>Rhododendron</taxon>
    </lineage>
</organism>
<gene>
    <name evidence="1" type="ORF">RHMOL_Rhmol10G0138400</name>
</gene>
<reference evidence="1" key="1">
    <citation type="submission" date="2022-02" db="EMBL/GenBank/DDBJ databases">
        <title>Plant Genome Project.</title>
        <authorList>
            <person name="Zhang R.-G."/>
        </authorList>
    </citation>
    <scope>NUCLEOTIDE SEQUENCE</scope>
    <source>
        <strain evidence="1">AT1</strain>
    </source>
</reference>
<accession>A0ACC0M3I6</accession>
<keyword evidence="2" id="KW-1185">Reference proteome</keyword>
<evidence type="ECO:0000313" key="2">
    <source>
        <dbReference type="Proteomes" id="UP001062846"/>
    </source>
</evidence>